<name>A0ABR4LWU4_9EURO</name>
<protein>
    <recommendedName>
        <fullName evidence="5">LysM domain-containing protein</fullName>
    </recommendedName>
</protein>
<feature type="compositionally biased region" description="Low complexity" evidence="3">
    <location>
        <begin position="76"/>
        <end position="88"/>
    </location>
</feature>
<evidence type="ECO:0000313" key="6">
    <source>
        <dbReference type="EMBL" id="KAL2868995.1"/>
    </source>
</evidence>
<dbReference type="PANTHER" id="PTHR34997">
    <property type="entry name" value="AM15"/>
    <property type="match status" value="1"/>
</dbReference>
<dbReference type="Proteomes" id="UP001610432">
    <property type="component" value="Unassembled WGS sequence"/>
</dbReference>
<dbReference type="CDD" id="cd00118">
    <property type="entry name" value="LysM"/>
    <property type="match status" value="2"/>
</dbReference>
<keyword evidence="2" id="KW-0843">Virulence</keyword>
<dbReference type="EMBL" id="JBFXLQ010000011">
    <property type="protein sequence ID" value="KAL2868995.1"/>
    <property type="molecule type" value="Genomic_DNA"/>
</dbReference>
<dbReference type="InterPro" id="IPR052210">
    <property type="entry name" value="LysM1-like"/>
</dbReference>
<reference evidence="6 7" key="1">
    <citation type="submission" date="2024-07" db="EMBL/GenBank/DDBJ databases">
        <title>Section-level genome sequencing and comparative genomics of Aspergillus sections Usti and Cavernicolus.</title>
        <authorList>
            <consortium name="Lawrence Berkeley National Laboratory"/>
            <person name="Nybo J.L."/>
            <person name="Vesth T.C."/>
            <person name="Theobald S."/>
            <person name="Frisvad J.C."/>
            <person name="Larsen T.O."/>
            <person name="Kjaerboelling I."/>
            <person name="Rothschild-Mancinelli K."/>
            <person name="Lyhne E.K."/>
            <person name="Kogle M.E."/>
            <person name="Barry K."/>
            <person name="Clum A."/>
            <person name="Na H."/>
            <person name="Ledsgaard L."/>
            <person name="Lin J."/>
            <person name="Lipzen A."/>
            <person name="Kuo A."/>
            <person name="Riley R."/>
            <person name="Mondo S."/>
            <person name="Labutti K."/>
            <person name="Haridas S."/>
            <person name="Pangalinan J."/>
            <person name="Salamov A.A."/>
            <person name="Simmons B.A."/>
            <person name="Magnuson J.K."/>
            <person name="Chen J."/>
            <person name="Drula E."/>
            <person name="Henrissat B."/>
            <person name="Wiebenga A."/>
            <person name="Lubbers R.J."/>
            <person name="Gomes A.C."/>
            <person name="Macurrencykelacurrency M.R."/>
            <person name="Stajich J."/>
            <person name="Grigoriev I.V."/>
            <person name="Mortensen U.H."/>
            <person name="De Vries R.P."/>
            <person name="Baker S.E."/>
            <person name="Andersen M.R."/>
        </authorList>
    </citation>
    <scope>NUCLEOTIDE SEQUENCE [LARGE SCALE GENOMIC DNA]</scope>
    <source>
        <strain evidence="6 7">CBS 449.75</strain>
    </source>
</reference>
<keyword evidence="4" id="KW-0732">Signal</keyword>
<dbReference type="PANTHER" id="PTHR34997:SF18">
    <property type="entry name" value="LYSM DOMAIN-CONTAINING PROTEIN"/>
    <property type="match status" value="1"/>
</dbReference>
<organism evidence="6 7">
    <name type="scientific">Aspergillus lucknowensis</name>
    <dbReference type="NCBI Taxonomy" id="176173"/>
    <lineage>
        <taxon>Eukaryota</taxon>
        <taxon>Fungi</taxon>
        <taxon>Dikarya</taxon>
        <taxon>Ascomycota</taxon>
        <taxon>Pezizomycotina</taxon>
        <taxon>Eurotiomycetes</taxon>
        <taxon>Eurotiomycetidae</taxon>
        <taxon>Eurotiales</taxon>
        <taxon>Aspergillaceae</taxon>
        <taxon>Aspergillus</taxon>
        <taxon>Aspergillus subgen. Nidulantes</taxon>
    </lineage>
</organism>
<evidence type="ECO:0000313" key="7">
    <source>
        <dbReference type="Proteomes" id="UP001610432"/>
    </source>
</evidence>
<dbReference type="Gene3D" id="3.10.350.10">
    <property type="entry name" value="LysM domain"/>
    <property type="match status" value="3"/>
</dbReference>
<comment type="caution">
    <text evidence="6">The sequence shown here is derived from an EMBL/GenBank/DDBJ whole genome shotgun (WGS) entry which is preliminary data.</text>
</comment>
<feature type="compositionally biased region" description="Low complexity" evidence="3">
    <location>
        <begin position="98"/>
        <end position="113"/>
    </location>
</feature>
<dbReference type="InterPro" id="IPR018392">
    <property type="entry name" value="LysM"/>
</dbReference>
<evidence type="ECO:0000256" key="1">
    <source>
        <dbReference type="ARBA" id="ARBA00022669"/>
    </source>
</evidence>
<evidence type="ECO:0000256" key="4">
    <source>
        <dbReference type="SAM" id="SignalP"/>
    </source>
</evidence>
<evidence type="ECO:0000256" key="3">
    <source>
        <dbReference type="SAM" id="MobiDB-lite"/>
    </source>
</evidence>
<sequence>MHLAYLLVPGLATALSRRAVECDYTTIADAGATCQSFASNWGISVETLQQLNPGIACPDLATGQSYCVIGTVNDDPSSTPTVPTSNTPTPTPTPTPAPTFTTTTSTRTTASTEPPTPTGPSPTNSPTMPGIADDCDGFHKVSSGDQCDTIAAQNGITVDQLMSWNSEIDDDCSNLWLDYYVCVHVPGAATTLHAPEPTEDPSEPQPQMPGIAEDCAEFHLIEDGDSCSSICADAGITFEEFREWNSEVDEDCTNLWLDYYVCIGV</sequence>
<gene>
    <name evidence="6" type="ORF">BJX67DRAFT_31337</name>
</gene>
<feature type="chain" id="PRO_5047523131" description="LysM domain-containing protein" evidence="4">
    <location>
        <begin position="23"/>
        <end position="265"/>
    </location>
</feature>
<feature type="domain" description="LysM" evidence="5">
    <location>
        <begin position="24"/>
        <end position="68"/>
    </location>
</feature>
<evidence type="ECO:0000256" key="2">
    <source>
        <dbReference type="ARBA" id="ARBA00023026"/>
    </source>
</evidence>
<dbReference type="GeneID" id="98142256"/>
<evidence type="ECO:0000259" key="5">
    <source>
        <dbReference type="PROSITE" id="PS51782"/>
    </source>
</evidence>
<dbReference type="RefSeq" id="XP_070887974.1">
    <property type="nucleotide sequence ID" value="XM_071027184.1"/>
</dbReference>
<keyword evidence="1" id="KW-0147">Chitin-binding</keyword>
<feature type="domain" description="LysM" evidence="5">
    <location>
        <begin position="137"/>
        <end position="183"/>
    </location>
</feature>
<dbReference type="SUPFAM" id="SSF54106">
    <property type="entry name" value="LysM domain"/>
    <property type="match status" value="2"/>
</dbReference>
<dbReference type="Pfam" id="PF01476">
    <property type="entry name" value="LysM"/>
    <property type="match status" value="3"/>
</dbReference>
<dbReference type="SMART" id="SM00257">
    <property type="entry name" value="LysM"/>
    <property type="match status" value="3"/>
</dbReference>
<feature type="domain" description="LysM" evidence="5">
    <location>
        <begin position="217"/>
        <end position="263"/>
    </location>
</feature>
<dbReference type="InterPro" id="IPR036779">
    <property type="entry name" value="LysM_dom_sf"/>
</dbReference>
<feature type="signal peptide" evidence="4">
    <location>
        <begin position="1"/>
        <end position="22"/>
    </location>
</feature>
<dbReference type="PROSITE" id="PS51782">
    <property type="entry name" value="LYSM"/>
    <property type="match status" value="3"/>
</dbReference>
<feature type="region of interest" description="Disordered" evidence="3">
    <location>
        <begin position="74"/>
        <end position="128"/>
    </location>
</feature>
<accession>A0ABR4LWU4</accession>
<proteinExistence type="predicted"/>
<keyword evidence="7" id="KW-1185">Reference proteome</keyword>